<evidence type="ECO:0000313" key="2">
    <source>
        <dbReference type="Proteomes" id="UP000019474"/>
    </source>
</evidence>
<name>W9EDM1_9LACO</name>
<dbReference type="EMBL" id="ALXG01000038">
    <property type="protein sequence ID" value="ETO40177.1"/>
    <property type="molecule type" value="Genomic_DNA"/>
</dbReference>
<organism evidence="1 2">
    <name type="scientific">Fructilactobacillus florum 8D</name>
    <dbReference type="NCBI Taxonomy" id="1221538"/>
    <lineage>
        <taxon>Bacteria</taxon>
        <taxon>Bacillati</taxon>
        <taxon>Bacillota</taxon>
        <taxon>Bacilli</taxon>
        <taxon>Lactobacillales</taxon>
        <taxon>Lactobacillaceae</taxon>
        <taxon>Fructilactobacillus</taxon>
    </lineage>
</organism>
<dbReference type="PATRIC" id="fig|1221538.3.peg.953"/>
<keyword evidence="2" id="KW-1185">Reference proteome</keyword>
<sequence length="173" mass="19582">MEFEKLQTAIINYYRTVDTKQQRAWGTGQHLAAALFDLDLNLADFAKTKRLGGGSANSGRTAKQAYLEALKTFVLLATLLHWNQQIQLSSTGLAKIQQLPVDDNPKQITLYLAIKNMLLKAYYQHDQDCFQHAWQLFLKWGLVDDGYQPEALVAELLAQVTEKTAQMVNHEGE</sequence>
<dbReference type="Proteomes" id="UP000019474">
    <property type="component" value="Unassembled WGS sequence"/>
</dbReference>
<reference evidence="1 2" key="1">
    <citation type="submission" date="2012-08" db="EMBL/GenBank/DDBJ databases">
        <title>Genome sequencing of Lactobacillus florum 8D.</title>
        <authorList>
            <person name="Kim E.B."/>
            <person name="Marco M.L."/>
        </authorList>
    </citation>
    <scope>NUCLEOTIDE SEQUENCE [LARGE SCALE GENOMIC DNA]</scope>
    <source>
        <strain evidence="1 2">8D</strain>
    </source>
</reference>
<gene>
    <name evidence="1" type="ORF">B808_944</name>
</gene>
<protein>
    <submittedName>
        <fullName evidence="1">dUTPase</fullName>
    </submittedName>
</protein>
<proteinExistence type="predicted"/>
<comment type="caution">
    <text evidence="1">The sequence shown here is derived from an EMBL/GenBank/DDBJ whole genome shotgun (WGS) entry which is preliminary data.</text>
</comment>
<evidence type="ECO:0000313" key="1">
    <source>
        <dbReference type="EMBL" id="ETO40177.1"/>
    </source>
</evidence>
<accession>W9EDM1</accession>
<dbReference type="OrthoDB" id="5506143at2"/>
<dbReference type="AlphaFoldDB" id="W9EDM1"/>
<dbReference type="RefSeq" id="WP_051393811.1">
    <property type="nucleotide sequence ID" value="NZ_ALXG01000038.1"/>
</dbReference>